<dbReference type="SUPFAM" id="SSF90257">
    <property type="entry name" value="Myosin rod fragments"/>
    <property type="match status" value="1"/>
</dbReference>
<keyword evidence="2" id="KW-1133">Transmembrane helix</keyword>
<protein>
    <recommendedName>
        <fullName evidence="5">Peptidoglycan-binding protein</fullName>
    </recommendedName>
</protein>
<evidence type="ECO:0000256" key="1">
    <source>
        <dbReference type="SAM" id="Coils"/>
    </source>
</evidence>
<keyword evidence="1" id="KW-0175">Coiled coil</keyword>
<reference evidence="3 4" key="1">
    <citation type="submission" date="2006-06" db="EMBL/GenBank/DDBJ databases">
        <authorList>
            <person name="Moran M.A."/>
            <person name="Ferriera S."/>
            <person name="Johnson J."/>
            <person name="Kravitz S."/>
            <person name="Beeson K."/>
            <person name="Sutton G."/>
            <person name="Rogers Y.-H."/>
            <person name="Friedman R."/>
            <person name="Frazier M."/>
            <person name="Venter J.C."/>
        </authorList>
    </citation>
    <scope>NUCLEOTIDE SEQUENCE [LARGE SCALE GENOMIC DNA]</scope>
    <source>
        <strain evidence="3 4">E-37</strain>
    </source>
</reference>
<comment type="caution">
    <text evidence="3">The sequence shown here is derived from an EMBL/GenBank/DDBJ whole genome shotgun (WGS) entry which is preliminary data.</text>
</comment>
<keyword evidence="2" id="KW-0472">Membrane</keyword>
<dbReference type="Proteomes" id="UP000005713">
    <property type="component" value="Unassembled WGS sequence"/>
</dbReference>
<dbReference type="RefSeq" id="WP_005856432.1">
    <property type="nucleotide sequence ID" value="NZ_AAYA01000003.1"/>
</dbReference>
<sequence>MSLSRRTGARFQANIWPGFVDAMTGLLLVLTFVLSIFMVIQFVLNETISGQENELDSLSSELSALAQALGVAERRNAELTSNVGDLEATLSSRDTQLDEAQSIITALTATRDRQAEQLEAASGRISDFEAQVAALILERDSAQSRVIDLTQARDDLTAAFAPGIVPTRTASDAGPGAAMRCQ</sequence>
<gene>
    <name evidence="3" type="ORF">SSE37_22594</name>
</gene>
<evidence type="ECO:0000256" key="2">
    <source>
        <dbReference type="SAM" id="Phobius"/>
    </source>
</evidence>
<keyword evidence="4" id="KW-1185">Reference proteome</keyword>
<proteinExistence type="predicted"/>
<feature type="coiled-coil region" evidence="1">
    <location>
        <begin position="48"/>
        <end position="75"/>
    </location>
</feature>
<dbReference type="Gene3D" id="1.10.287.1490">
    <property type="match status" value="1"/>
</dbReference>
<dbReference type="OrthoDB" id="9815217at2"/>
<dbReference type="EMBL" id="AAYA01000003">
    <property type="protein sequence ID" value="EBA09079.1"/>
    <property type="molecule type" value="Genomic_DNA"/>
</dbReference>
<evidence type="ECO:0008006" key="5">
    <source>
        <dbReference type="Google" id="ProtNLM"/>
    </source>
</evidence>
<dbReference type="eggNOG" id="COG1196">
    <property type="taxonomic scope" value="Bacteria"/>
</dbReference>
<evidence type="ECO:0000313" key="4">
    <source>
        <dbReference type="Proteomes" id="UP000005713"/>
    </source>
</evidence>
<feature type="transmembrane region" description="Helical" evidence="2">
    <location>
        <begin position="20"/>
        <end position="44"/>
    </location>
</feature>
<organism evidence="3 4">
    <name type="scientific">Sagittula stellata (strain ATCC 700073 / DSM 11524 / E-37)</name>
    <dbReference type="NCBI Taxonomy" id="388399"/>
    <lineage>
        <taxon>Bacteria</taxon>
        <taxon>Pseudomonadati</taxon>
        <taxon>Pseudomonadota</taxon>
        <taxon>Alphaproteobacteria</taxon>
        <taxon>Rhodobacterales</taxon>
        <taxon>Roseobacteraceae</taxon>
        <taxon>Sagittula</taxon>
    </lineage>
</organism>
<feature type="coiled-coil region" evidence="1">
    <location>
        <begin position="111"/>
        <end position="145"/>
    </location>
</feature>
<dbReference type="AlphaFoldDB" id="A3JZW4"/>
<name>A3JZW4_SAGS3</name>
<evidence type="ECO:0000313" key="3">
    <source>
        <dbReference type="EMBL" id="EBA09079.1"/>
    </source>
</evidence>
<keyword evidence="2" id="KW-0812">Transmembrane</keyword>
<accession>A3JZW4</accession>